<reference evidence="3" key="1">
    <citation type="submission" date="2025-08" db="UniProtKB">
        <authorList>
            <consortium name="Ensembl"/>
        </authorList>
    </citation>
    <scope>IDENTIFICATION</scope>
</reference>
<sequence>APHAPLSAQNGNAQCCLYQGKELPNGEPFEDPAGPCRTCLCWEGSVTCSPRACPPAECPFPAPGPCCKACEGEGLVRGGGAGAGAVGRFPRCFLLPSSTAGCEYLSEHYLDGQEFPDPQEPCGLCSCLGGFVTCAKRPCFQAGCSHPARLPGQCCPACHGEALQLHGTPPTAAAPRPTPRHPKGGAERRKRGCPPAFGGGRQATERGGVPCGRAGAGGGGAVSLTAVPAARAGCTHEGRERADGSGWLSSAPCVACACLDGVATCARIACVSACADPVDVPGECCPLCPGAVLQLENPRRACAAHAPQPRRGGGQARFSGHRPAGRVGVEPLASHGAHGPRVGLSGAHVACAHRSGPRAQGGLSGA</sequence>
<accession>A0A8D2LW02</accession>
<feature type="domain" description="VWFC" evidence="2">
    <location>
        <begin position="232"/>
        <end position="289"/>
    </location>
</feature>
<dbReference type="Gene3D" id="6.20.200.20">
    <property type="match status" value="2"/>
</dbReference>
<dbReference type="Proteomes" id="UP000694545">
    <property type="component" value="Unplaced"/>
</dbReference>
<dbReference type="SUPFAM" id="SSF57603">
    <property type="entry name" value="FnI-like domain"/>
    <property type="match status" value="3"/>
</dbReference>
<dbReference type="InterPro" id="IPR045717">
    <property type="entry name" value="CHRDL1/2"/>
</dbReference>
<dbReference type="PROSITE" id="PS01208">
    <property type="entry name" value="VWFC_1"/>
    <property type="match status" value="2"/>
</dbReference>
<feature type="region of interest" description="Disordered" evidence="1">
    <location>
        <begin position="168"/>
        <end position="206"/>
    </location>
</feature>
<dbReference type="GO" id="GO:0030514">
    <property type="term" value="P:negative regulation of BMP signaling pathway"/>
    <property type="evidence" value="ECO:0007669"/>
    <property type="project" value="TreeGrafter"/>
</dbReference>
<dbReference type="Ensembl" id="ENSVKKT00000027813.1">
    <property type="protein sequence ID" value="ENSVKKP00000027151.1"/>
    <property type="gene ID" value="ENSVKKG00000017678.1"/>
</dbReference>
<name>A0A8D2LW02_VARKO</name>
<dbReference type="Pfam" id="PF23334">
    <property type="entry name" value="VWC2L_2nd"/>
    <property type="match status" value="1"/>
</dbReference>
<feature type="domain" description="VWFC" evidence="2">
    <location>
        <begin position="14"/>
        <end position="71"/>
    </location>
</feature>
<reference evidence="3" key="2">
    <citation type="submission" date="2025-09" db="UniProtKB">
        <authorList>
            <consortium name="Ensembl"/>
        </authorList>
    </citation>
    <scope>IDENTIFICATION</scope>
</reference>
<dbReference type="GO" id="GO:0005615">
    <property type="term" value="C:extracellular space"/>
    <property type="evidence" value="ECO:0007669"/>
    <property type="project" value="TreeGrafter"/>
</dbReference>
<dbReference type="AlphaFoldDB" id="A0A8D2LW02"/>
<evidence type="ECO:0000313" key="4">
    <source>
        <dbReference type="Proteomes" id="UP000694545"/>
    </source>
</evidence>
<keyword evidence="4" id="KW-1185">Reference proteome</keyword>
<dbReference type="PROSITE" id="PS50184">
    <property type="entry name" value="VWFC_2"/>
    <property type="match status" value="3"/>
</dbReference>
<evidence type="ECO:0000259" key="2">
    <source>
        <dbReference type="PROSITE" id="PS50184"/>
    </source>
</evidence>
<proteinExistence type="predicted"/>
<protein>
    <submittedName>
        <fullName evidence="3">Kielin cysteine rich BMP regulator</fullName>
    </submittedName>
</protein>
<dbReference type="SMART" id="SM00214">
    <property type="entry name" value="VWC"/>
    <property type="match status" value="3"/>
</dbReference>
<feature type="compositionally biased region" description="Basic residues" evidence="1">
    <location>
        <begin position="178"/>
        <end position="192"/>
    </location>
</feature>
<feature type="domain" description="VWFC" evidence="2">
    <location>
        <begin position="100"/>
        <end position="159"/>
    </location>
</feature>
<dbReference type="PANTHER" id="PTHR46303:SF1">
    <property type="entry name" value="VWFC DOMAIN-CONTAINING PROTEIN"/>
    <property type="match status" value="1"/>
</dbReference>
<organism evidence="3 4">
    <name type="scientific">Varanus komodoensis</name>
    <name type="common">Komodo dragon</name>
    <dbReference type="NCBI Taxonomy" id="61221"/>
    <lineage>
        <taxon>Eukaryota</taxon>
        <taxon>Metazoa</taxon>
        <taxon>Chordata</taxon>
        <taxon>Craniata</taxon>
        <taxon>Vertebrata</taxon>
        <taxon>Euteleostomi</taxon>
        <taxon>Lepidosauria</taxon>
        <taxon>Squamata</taxon>
        <taxon>Bifurcata</taxon>
        <taxon>Unidentata</taxon>
        <taxon>Episquamata</taxon>
        <taxon>Toxicofera</taxon>
        <taxon>Anguimorpha</taxon>
        <taxon>Paleoanguimorpha</taxon>
        <taxon>Varanoidea</taxon>
        <taxon>Varanidae</taxon>
        <taxon>Varanus</taxon>
    </lineage>
</organism>
<dbReference type="GO" id="GO:0030154">
    <property type="term" value="P:cell differentiation"/>
    <property type="evidence" value="ECO:0007669"/>
    <property type="project" value="TreeGrafter"/>
</dbReference>
<evidence type="ECO:0000256" key="1">
    <source>
        <dbReference type="SAM" id="MobiDB-lite"/>
    </source>
</evidence>
<dbReference type="Pfam" id="PF00093">
    <property type="entry name" value="VWC"/>
    <property type="match status" value="1"/>
</dbReference>
<dbReference type="Gene3D" id="2.10.70.10">
    <property type="entry name" value="Complement Module, domain 1"/>
    <property type="match status" value="1"/>
</dbReference>
<dbReference type="InterPro" id="IPR001007">
    <property type="entry name" value="VWF_dom"/>
</dbReference>
<dbReference type="GO" id="GO:0036122">
    <property type="term" value="F:BMP binding"/>
    <property type="evidence" value="ECO:0007669"/>
    <property type="project" value="TreeGrafter"/>
</dbReference>
<dbReference type="PANTHER" id="PTHR46303">
    <property type="entry name" value="VWFC DOMAIN-CONTAINING PROTEIN"/>
    <property type="match status" value="1"/>
</dbReference>
<evidence type="ECO:0000313" key="3">
    <source>
        <dbReference type="Ensembl" id="ENSVKKP00000027151.1"/>
    </source>
</evidence>